<protein>
    <submittedName>
        <fullName evidence="2">Uncharacterized protein</fullName>
    </submittedName>
</protein>
<evidence type="ECO:0000313" key="3">
    <source>
        <dbReference type="Proteomes" id="UP001058974"/>
    </source>
</evidence>
<evidence type="ECO:0000313" key="2">
    <source>
        <dbReference type="EMBL" id="KAI5401412.1"/>
    </source>
</evidence>
<keyword evidence="3" id="KW-1185">Reference proteome</keyword>
<feature type="region of interest" description="Disordered" evidence="1">
    <location>
        <begin position="38"/>
        <end position="64"/>
    </location>
</feature>
<dbReference type="AlphaFoldDB" id="A0A9D4WGP6"/>
<name>A0A9D4WGP6_PEA</name>
<dbReference type="Proteomes" id="UP001058974">
    <property type="component" value="Chromosome 6"/>
</dbReference>
<proteinExistence type="predicted"/>
<sequence length="310" mass="34716">MRRTHSTGSLVYPLAEPERYAHARLFFHRIRRAMAEDQNQRPLKDFSQPSNEEPSSSIVNPTVPANNFELKPSLLQQVQQRQFTGLATENPNQHLTIFLQLADTFKTNGASPETFYNGLHYNTKMTIDATAGGALMNKPYPEASALIEDMAQNHQSWGVERATVEKKEAQGGVHELSSIDMMQAKMDALALKVEHMCVNPNTTAAVSSDYEICGTKGHQSAECSLLNETHSEQVNYTQGNPYSNTYNPGWRNHPNFSYKNNNPIQNNAPPRPGYQAPRSNQPMQPVPPKPSLEKIMENFITAQTQQTKSS</sequence>
<feature type="region of interest" description="Disordered" evidence="1">
    <location>
        <begin position="242"/>
        <end position="293"/>
    </location>
</feature>
<accession>A0A9D4WGP6</accession>
<dbReference type="PANTHER" id="PTHR33223:SF11">
    <property type="entry name" value="ELEMENT PROTEIN, PUTATIVE-RELATED"/>
    <property type="match status" value="1"/>
</dbReference>
<organism evidence="2 3">
    <name type="scientific">Pisum sativum</name>
    <name type="common">Garden pea</name>
    <name type="synonym">Lathyrus oleraceus</name>
    <dbReference type="NCBI Taxonomy" id="3888"/>
    <lineage>
        <taxon>Eukaryota</taxon>
        <taxon>Viridiplantae</taxon>
        <taxon>Streptophyta</taxon>
        <taxon>Embryophyta</taxon>
        <taxon>Tracheophyta</taxon>
        <taxon>Spermatophyta</taxon>
        <taxon>Magnoliopsida</taxon>
        <taxon>eudicotyledons</taxon>
        <taxon>Gunneridae</taxon>
        <taxon>Pentapetalae</taxon>
        <taxon>rosids</taxon>
        <taxon>fabids</taxon>
        <taxon>Fabales</taxon>
        <taxon>Fabaceae</taxon>
        <taxon>Papilionoideae</taxon>
        <taxon>50 kb inversion clade</taxon>
        <taxon>NPAAA clade</taxon>
        <taxon>Hologalegina</taxon>
        <taxon>IRL clade</taxon>
        <taxon>Fabeae</taxon>
        <taxon>Lathyrus</taxon>
    </lineage>
</organism>
<evidence type="ECO:0000256" key="1">
    <source>
        <dbReference type="SAM" id="MobiDB-lite"/>
    </source>
</evidence>
<gene>
    <name evidence="2" type="ORF">KIW84_066036</name>
</gene>
<reference evidence="2 3" key="1">
    <citation type="journal article" date="2022" name="Nat. Genet.">
        <title>Improved pea reference genome and pan-genome highlight genomic features and evolutionary characteristics.</title>
        <authorList>
            <person name="Yang T."/>
            <person name="Liu R."/>
            <person name="Luo Y."/>
            <person name="Hu S."/>
            <person name="Wang D."/>
            <person name="Wang C."/>
            <person name="Pandey M.K."/>
            <person name="Ge S."/>
            <person name="Xu Q."/>
            <person name="Li N."/>
            <person name="Li G."/>
            <person name="Huang Y."/>
            <person name="Saxena R.K."/>
            <person name="Ji Y."/>
            <person name="Li M."/>
            <person name="Yan X."/>
            <person name="He Y."/>
            <person name="Liu Y."/>
            <person name="Wang X."/>
            <person name="Xiang C."/>
            <person name="Varshney R.K."/>
            <person name="Ding H."/>
            <person name="Gao S."/>
            <person name="Zong X."/>
        </authorList>
    </citation>
    <scope>NUCLEOTIDE SEQUENCE [LARGE SCALE GENOMIC DNA]</scope>
    <source>
        <strain evidence="2 3">cv. Zhongwan 6</strain>
    </source>
</reference>
<dbReference type="Gramene" id="Psat06G0603600-T1">
    <property type="protein sequence ID" value="KAI5401412.1"/>
    <property type="gene ID" value="KIW84_066036"/>
</dbReference>
<feature type="compositionally biased region" description="Polar residues" evidence="1">
    <location>
        <begin position="254"/>
        <end position="268"/>
    </location>
</feature>
<dbReference type="PANTHER" id="PTHR33223">
    <property type="entry name" value="CCHC-TYPE DOMAIN-CONTAINING PROTEIN"/>
    <property type="match status" value="1"/>
</dbReference>
<comment type="caution">
    <text evidence="2">The sequence shown here is derived from an EMBL/GenBank/DDBJ whole genome shotgun (WGS) entry which is preliminary data.</text>
</comment>
<dbReference type="EMBL" id="JAMSHJ010000006">
    <property type="protein sequence ID" value="KAI5401412.1"/>
    <property type="molecule type" value="Genomic_DNA"/>
</dbReference>
<feature type="compositionally biased region" description="Polar residues" evidence="1">
    <location>
        <begin position="47"/>
        <end position="64"/>
    </location>
</feature>